<organism evidence="2 3">
    <name type="scientific">Microbulbifer echini</name>
    <dbReference type="NCBI Taxonomy" id="1529067"/>
    <lineage>
        <taxon>Bacteria</taxon>
        <taxon>Pseudomonadati</taxon>
        <taxon>Pseudomonadota</taxon>
        <taxon>Gammaproteobacteria</taxon>
        <taxon>Cellvibrionales</taxon>
        <taxon>Microbulbiferaceae</taxon>
        <taxon>Microbulbifer</taxon>
    </lineage>
</organism>
<dbReference type="PANTHER" id="PTHR39176:SF1">
    <property type="entry name" value="PERIPLASMIC PROTEIN"/>
    <property type="match status" value="1"/>
</dbReference>
<accession>A0ABV4NTU6</accession>
<dbReference type="Gene3D" id="1.20.1270.180">
    <property type="match status" value="1"/>
</dbReference>
<name>A0ABV4NTU6_9GAMM</name>
<dbReference type="Proteomes" id="UP001569414">
    <property type="component" value="Unassembled WGS sequence"/>
</dbReference>
<keyword evidence="3" id="KW-1185">Reference proteome</keyword>
<protein>
    <submittedName>
        <fullName evidence="2">Lysozyme inhibitor LprI family protein</fullName>
    </submittedName>
</protein>
<feature type="domain" description="Lysozyme inhibitor LprI-like N-terminal" evidence="1">
    <location>
        <begin position="22"/>
        <end position="114"/>
    </location>
</feature>
<dbReference type="PANTHER" id="PTHR39176">
    <property type="entry name" value="PERIPLASMIC PROTEIN-RELATED"/>
    <property type="match status" value="1"/>
</dbReference>
<dbReference type="RefSeq" id="WP_371844984.1">
    <property type="nucleotide sequence ID" value="NZ_JBGMEL010000033.1"/>
</dbReference>
<evidence type="ECO:0000259" key="1">
    <source>
        <dbReference type="Pfam" id="PF07007"/>
    </source>
</evidence>
<evidence type="ECO:0000313" key="2">
    <source>
        <dbReference type="EMBL" id="MFA0792614.1"/>
    </source>
</evidence>
<evidence type="ECO:0000313" key="3">
    <source>
        <dbReference type="Proteomes" id="UP001569414"/>
    </source>
</evidence>
<dbReference type="InterPro" id="IPR009739">
    <property type="entry name" value="LprI-like_N"/>
</dbReference>
<comment type="caution">
    <text evidence="2">The sequence shown here is derived from an EMBL/GenBank/DDBJ whole genome shotgun (WGS) entry which is preliminary data.</text>
</comment>
<dbReference type="Pfam" id="PF07007">
    <property type="entry name" value="LprI"/>
    <property type="match status" value="1"/>
</dbReference>
<proteinExistence type="predicted"/>
<reference evidence="2 3" key="1">
    <citation type="submission" date="2024-08" db="EMBL/GenBank/DDBJ databases">
        <authorList>
            <person name="Ishaq N."/>
        </authorList>
    </citation>
    <scope>NUCLEOTIDE SEQUENCE [LARGE SCALE GENOMIC DNA]</scope>
    <source>
        <strain evidence="2 3">JCM 30400</strain>
    </source>
</reference>
<gene>
    <name evidence="2" type="ORF">ACCI51_18925</name>
</gene>
<sequence>MLLLTYSLVGIDYDWNKWQEQCNPEERTQLELNKCAHQQFLLSDSELNDTYKFILRSLRPEQQQQLRAEQGLWLKTRDSKCRAQADDEAAGGSIWPMLYELCRASVTRHRTQELRDWKP</sequence>
<dbReference type="EMBL" id="JBGMEL010000033">
    <property type="protein sequence ID" value="MFA0792614.1"/>
    <property type="molecule type" value="Genomic_DNA"/>
</dbReference>